<dbReference type="AlphaFoldDB" id="A0A644U9Y0"/>
<dbReference type="PANTHER" id="PTHR30221">
    <property type="entry name" value="SMALL-CONDUCTANCE MECHANOSENSITIVE CHANNEL"/>
    <property type="match status" value="1"/>
</dbReference>
<accession>A0A644U9Y0</accession>
<organism evidence="8">
    <name type="scientific">bioreactor metagenome</name>
    <dbReference type="NCBI Taxonomy" id="1076179"/>
    <lineage>
        <taxon>unclassified sequences</taxon>
        <taxon>metagenomes</taxon>
        <taxon>ecological metagenomes</taxon>
    </lineage>
</organism>
<comment type="subcellular location">
    <subcellularLocation>
        <location evidence="1">Membrane</location>
        <topology evidence="1">Multi-pass membrane protein</topology>
    </subcellularLocation>
</comment>
<sequence>MKSFFRDVYIQLESYYDWLVNITPKLLLAFIIMAGVWFLARSVRKTADTRLKKSMDDPLLAGFLANLLRLFILITGLLLALRILGFGGITTSILAGAGISAFVIGFALRDIGENFLAGILMAFKRPFRVGDFIETGNPPNTVKGRVVSLNIRVTQLKTPDGKDVYIPNANIIKTPLFNYTVDGFLRLDFTVSLPAGQDYSSIIAEMQGAVKMVDGVLTTNRIPGVRISGIASGRPEARVSFWIDTSTTTRKEESIKSDVILAVQRIVENYTIKQ</sequence>
<name>A0A644U9Y0_9ZZZZ</name>
<keyword evidence="4 6" id="KW-1133">Transmembrane helix</keyword>
<dbReference type="InterPro" id="IPR010920">
    <property type="entry name" value="LSM_dom_sf"/>
</dbReference>
<evidence type="ECO:0000259" key="7">
    <source>
        <dbReference type="Pfam" id="PF00924"/>
    </source>
</evidence>
<dbReference type="GO" id="GO:0016020">
    <property type="term" value="C:membrane"/>
    <property type="evidence" value="ECO:0007669"/>
    <property type="project" value="UniProtKB-SubCell"/>
</dbReference>
<dbReference type="PANTHER" id="PTHR30221:SF1">
    <property type="entry name" value="SMALL-CONDUCTANCE MECHANOSENSITIVE CHANNEL"/>
    <property type="match status" value="1"/>
</dbReference>
<protein>
    <submittedName>
        <fullName evidence="8">Small-conductance mechanosensitive channel</fullName>
    </submittedName>
</protein>
<dbReference type="SUPFAM" id="SSF50182">
    <property type="entry name" value="Sm-like ribonucleoproteins"/>
    <property type="match status" value="1"/>
</dbReference>
<dbReference type="Gene3D" id="2.30.30.60">
    <property type="match status" value="1"/>
</dbReference>
<evidence type="ECO:0000256" key="5">
    <source>
        <dbReference type="ARBA" id="ARBA00023136"/>
    </source>
</evidence>
<evidence type="ECO:0000256" key="2">
    <source>
        <dbReference type="ARBA" id="ARBA00008017"/>
    </source>
</evidence>
<dbReference type="InterPro" id="IPR023408">
    <property type="entry name" value="MscS_beta-dom_sf"/>
</dbReference>
<feature type="transmembrane region" description="Helical" evidence="6">
    <location>
        <begin position="18"/>
        <end position="39"/>
    </location>
</feature>
<keyword evidence="3 6" id="KW-0812">Transmembrane</keyword>
<dbReference type="InterPro" id="IPR006685">
    <property type="entry name" value="MscS_channel_2nd"/>
</dbReference>
<feature type="transmembrane region" description="Helical" evidence="6">
    <location>
        <begin position="59"/>
        <end position="80"/>
    </location>
</feature>
<dbReference type="GO" id="GO:0008381">
    <property type="term" value="F:mechanosensitive monoatomic ion channel activity"/>
    <property type="evidence" value="ECO:0007669"/>
    <property type="project" value="InterPro"/>
</dbReference>
<dbReference type="InterPro" id="IPR011014">
    <property type="entry name" value="MscS_channel_TM-2"/>
</dbReference>
<comment type="similarity">
    <text evidence="2">Belongs to the MscS (TC 1.A.23) family.</text>
</comment>
<evidence type="ECO:0000256" key="1">
    <source>
        <dbReference type="ARBA" id="ARBA00004141"/>
    </source>
</evidence>
<keyword evidence="5 6" id="KW-0472">Membrane</keyword>
<evidence type="ECO:0000256" key="6">
    <source>
        <dbReference type="SAM" id="Phobius"/>
    </source>
</evidence>
<dbReference type="SUPFAM" id="SSF82861">
    <property type="entry name" value="Mechanosensitive channel protein MscS (YggB), transmembrane region"/>
    <property type="match status" value="1"/>
</dbReference>
<proteinExistence type="inferred from homology"/>
<dbReference type="EMBL" id="VSSQ01000091">
    <property type="protein sequence ID" value="MPL75769.1"/>
    <property type="molecule type" value="Genomic_DNA"/>
</dbReference>
<dbReference type="InterPro" id="IPR045275">
    <property type="entry name" value="MscS_archaea/bacteria_type"/>
</dbReference>
<evidence type="ECO:0000256" key="3">
    <source>
        <dbReference type="ARBA" id="ARBA00022692"/>
    </source>
</evidence>
<evidence type="ECO:0000313" key="8">
    <source>
        <dbReference type="EMBL" id="MPL75769.1"/>
    </source>
</evidence>
<gene>
    <name evidence="8" type="primary">mscS_7</name>
    <name evidence="8" type="ORF">SDC9_21600</name>
</gene>
<feature type="domain" description="Mechanosensitive ion channel MscS" evidence="7">
    <location>
        <begin position="113"/>
        <end position="180"/>
    </location>
</feature>
<comment type="caution">
    <text evidence="8">The sequence shown here is derived from an EMBL/GenBank/DDBJ whole genome shotgun (WGS) entry which is preliminary data.</text>
</comment>
<evidence type="ECO:0000256" key="4">
    <source>
        <dbReference type="ARBA" id="ARBA00022989"/>
    </source>
</evidence>
<feature type="transmembrane region" description="Helical" evidence="6">
    <location>
        <begin position="86"/>
        <end position="108"/>
    </location>
</feature>
<dbReference type="Gene3D" id="1.10.287.1260">
    <property type="match status" value="1"/>
</dbReference>
<dbReference type="Pfam" id="PF00924">
    <property type="entry name" value="MS_channel_2nd"/>
    <property type="match status" value="1"/>
</dbReference>
<reference evidence="8" key="1">
    <citation type="submission" date="2019-08" db="EMBL/GenBank/DDBJ databases">
        <authorList>
            <person name="Kucharzyk K."/>
            <person name="Murdoch R.W."/>
            <person name="Higgins S."/>
            <person name="Loffler F."/>
        </authorList>
    </citation>
    <scope>NUCLEOTIDE SEQUENCE</scope>
</reference>